<evidence type="ECO:0000313" key="1">
    <source>
        <dbReference type="EMBL" id="KAJ9105156.1"/>
    </source>
</evidence>
<dbReference type="Proteomes" id="UP001241377">
    <property type="component" value="Unassembled WGS sequence"/>
</dbReference>
<organism evidence="1 2">
    <name type="scientific">Naganishia cerealis</name>
    <dbReference type="NCBI Taxonomy" id="610337"/>
    <lineage>
        <taxon>Eukaryota</taxon>
        <taxon>Fungi</taxon>
        <taxon>Dikarya</taxon>
        <taxon>Basidiomycota</taxon>
        <taxon>Agaricomycotina</taxon>
        <taxon>Tremellomycetes</taxon>
        <taxon>Filobasidiales</taxon>
        <taxon>Filobasidiaceae</taxon>
        <taxon>Naganishia</taxon>
    </lineage>
</organism>
<proteinExistence type="predicted"/>
<gene>
    <name evidence="1" type="ORF">QFC19_003614</name>
</gene>
<accession>A0ACC2W199</accession>
<comment type="caution">
    <text evidence="1">The sequence shown here is derived from an EMBL/GenBank/DDBJ whole genome shotgun (WGS) entry which is preliminary data.</text>
</comment>
<name>A0ACC2W199_9TREE</name>
<reference evidence="1" key="1">
    <citation type="submission" date="2023-04" db="EMBL/GenBank/DDBJ databases">
        <title>Draft Genome sequencing of Naganishia species isolated from polar environments using Oxford Nanopore Technology.</title>
        <authorList>
            <person name="Leo P."/>
            <person name="Venkateswaran K."/>
        </authorList>
    </citation>
    <scope>NUCLEOTIDE SEQUENCE</scope>
    <source>
        <strain evidence="1">MNA-CCFEE 5261</strain>
    </source>
</reference>
<keyword evidence="2" id="KW-1185">Reference proteome</keyword>
<sequence>MGQKYNFSLTVSRFNETDDWTVFKGRAIYSNILGFLGGVQWALLVARACQFYPTATPSVLIGKMFVLFGGWRWPRPVTLRSMTQRSAAAMTMNLKEWNPTLYPVDRTHIMPIITPAYPVMCSTHNVSDSTLTVMMQEFSRGVAIHKKIMEGKATWDELFEESDFFTKYKWYLEVTTSTGSEETMHLWAGTVESKLRMLVRDLKDNTPLIKVAHPYIEGKSKVTICKGDDEIRSAAAGIPPTQIHSEDEPGTSKVWTTTFYIGLDLKQTDKSSGERQQMDISYPTSTFIRTVKNWDHYDEPSMGVTVKPIKQSALPAELRGKGGDAKSKKRRANDKPPEKQNGITDTTSGRQTPIEAPQRSFKRIKSTNDKGLGFDVKDLEAGNGSQEQFTVPIAAPQLTNNNPTTVSKMDTDTDVRNGIDEQIPLTDAEKGAFASAAAGVSNHANHDGKALLPGMTTSGDI</sequence>
<protein>
    <submittedName>
        <fullName evidence="1">Uncharacterized protein</fullName>
    </submittedName>
</protein>
<dbReference type="EMBL" id="JASBWR010000035">
    <property type="protein sequence ID" value="KAJ9105156.1"/>
    <property type="molecule type" value="Genomic_DNA"/>
</dbReference>
<evidence type="ECO:0000313" key="2">
    <source>
        <dbReference type="Proteomes" id="UP001241377"/>
    </source>
</evidence>